<dbReference type="InterPro" id="IPR001608">
    <property type="entry name" value="Ala_racemase_N"/>
</dbReference>
<feature type="active site" description="Proton acceptor; specific for D-alanine" evidence="5">
    <location>
        <position position="474"/>
    </location>
</feature>
<proteinExistence type="inferred from homology"/>
<feature type="binding site" evidence="5 7">
    <location>
        <position position="749"/>
    </location>
    <ligand>
        <name>substrate</name>
    </ligand>
</feature>
<dbReference type="NCBIfam" id="NF008897">
    <property type="entry name" value="PRK11930.1"/>
    <property type="match status" value="1"/>
</dbReference>
<dbReference type="InterPro" id="IPR036565">
    <property type="entry name" value="Mur-like_cat_sf"/>
</dbReference>
<comment type="catalytic activity">
    <reaction evidence="1 5">
        <text>L-alanine = D-alanine</text>
        <dbReference type="Rhea" id="RHEA:20249"/>
        <dbReference type="ChEBI" id="CHEBI:57416"/>
        <dbReference type="ChEBI" id="CHEBI:57972"/>
        <dbReference type="EC" id="5.1.1.1"/>
    </reaction>
</comment>
<evidence type="ECO:0000256" key="7">
    <source>
        <dbReference type="PIRSR" id="PIRSR600821-52"/>
    </source>
</evidence>
<comment type="pathway">
    <text evidence="5">Amino-acid biosynthesis; D-alanine biosynthesis; D-alanine from L-alanine: step 1/1.</text>
</comment>
<dbReference type="CDD" id="cd00430">
    <property type="entry name" value="PLPDE_III_AR"/>
    <property type="match status" value="1"/>
</dbReference>
<dbReference type="SUPFAM" id="SSF53244">
    <property type="entry name" value="MurD-like peptide ligases, peptide-binding domain"/>
    <property type="match status" value="1"/>
</dbReference>
<dbReference type="HAMAP" id="MF_01201">
    <property type="entry name" value="Ala_racemase"/>
    <property type="match status" value="1"/>
</dbReference>
<evidence type="ECO:0000256" key="5">
    <source>
        <dbReference type="HAMAP-Rule" id="MF_01201"/>
    </source>
</evidence>
<evidence type="ECO:0000259" key="8">
    <source>
        <dbReference type="SMART" id="SM01005"/>
    </source>
</evidence>
<feature type="domain" description="Alanine racemase C-terminal" evidence="8">
    <location>
        <begin position="679"/>
        <end position="803"/>
    </location>
</feature>
<evidence type="ECO:0000256" key="3">
    <source>
        <dbReference type="ARBA" id="ARBA00022898"/>
    </source>
</evidence>
<sequence>MNWITDSRQVMVPEQSIFFAIRGERHDGHQFIDELYEKGVRQFVVESAAITPERRAAWAAYCDATFHEVPNSLQALQEQAVAHRRQFRIPVIGITGSNGKTIVKEWLTQLLSPTFGVVRSPKSYNSQVGVPLSVRQLNETHTLGIFEAGISKPHEMQVLEPIIRPTIGIFTNIGTAHDEGFRSRKQKVAEKLRLFTRSEVLVYRQDYPEIDEEVNLLLKAVNPSIRLVRWHMGDGPATEFSASVVQHGLHLQHPTHGAWSLQLPFADPASVENLIHCVVTLIIMGITDPADLQARLNRLRPVSMRLELKEGINQCVLIDDSYNNDVAGLQLALSFLQQQVNRDRKVVILSDVLQSGQKEAELYAHIGRLISEQHLNRFIGIGPELSRNTHYFPAGSQFYASTEAFLAEESPDRYRDSVVLVKGARAFSFERIVQRLQRKFHGTVLEINMDALTHNLNYYRRKAGPETKVMVMVKAFAYGSGSAEVAQLLQFQRVDYLAVAYADEGVTLRQNGIELPVMVMNPSPETFATLLEYRLEPEIYSFRILREWIGFLEARPQETSSVHIKIDTGMHRLGFRPDELSEAGALLAAQPQIRVASVFSHLAGADEARFNAFSREQYQQFIAGTETLANVLGYCPIRHLLNSAGIVRFPEFKLDMVRLGIGLYGVEATQQEQQLLRTVGTLKTVISQIKTVPAGETVGYSRSGELAHKARIGTLALGYADGFDRRLGKGVGSVLVNGTPCPTIGNVCMDMAMVDLTGVSANEGDEVIVFGEGAPISAMARAIGTIPYEILTGVSERVKRVFYKE</sequence>
<dbReference type="Pfam" id="PF01225">
    <property type="entry name" value="Mur_ligase"/>
    <property type="match status" value="1"/>
</dbReference>
<feature type="active site" description="Proton acceptor; specific for L-alanine" evidence="5">
    <location>
        <position position="700"/>
    </location>
</feature>
<accession>A0A1S2VJ04</accession>
<keyword evidence="3 5" id="KW-0663">Pyridoxal phosphate</keyword>
<evidence type="ECO:0000256" key="6">
    <source>
        <dbReference type="PIRSR" id="PIRSR600821-50"/>
    </source>
</evidence>
<comment type="cofactor">
    <cofactor evidence="2 5 6">
        <name>pyridoxal 5'-phosphate</name>
        <dbReference type="ChEBI" id="CHEBI:597326"/>
    </cofactor>
</comment>
<dbReference type="InterPro" id="IPR000713">
    <property type="entry name" value="Mur_ligase_N"/>
</dbReference>
<evidence type="ECO:0000256" key="1">
    <source>
        <dbReference type="ARBA" id="ARBA00000316"/>
    </source>
</evidence>
<dbReference type="NCBIfam" id="TIGR00492">
    <property type="entry name" value="alr"/>
    <property type="match status" value="1"/>
</dbReference>
<dbReference type="UniPathway" id="UPA00042">
    <property type="reaction ID" value="UER00497"/>
</dbReference>
<dbReference type="PRINTS" id="PR00992">
    <property type="entry name" value="ALARACEMASE"/>
</dbReference>
<dbReference type="InterPro" id="IPR035911">
    <property type="entry name" value="MurE/MurF_N"/>
</dbReference>
<dbReference type="InterPro" id="IPR013221">
    <property type="entry name" value="Mur_ligase_cen"/>
</dbReference>
<feature type="binding site" evidence="5 7">
    <location>
        <position position="572"/>
    </location>
    <ligand>
        <name>substrate</name>
    </ligand>
</feature>
<dbReference type="EC" id="5.1.1.1" evidence="5"/>
<dbReference type="AlphaFoldDB" id="A0A1S2VJ04"/>
<dbReference type="RefSeq" id="WP_071503844.1">
    <property type="nucleotide sequence ID" value="NZ_MORL01000006.1"/>
</dbReference>
<dbReference type="InterPro" id="IPR011079">
    <property type="entry name" value="Ala_racemase_C"/>
</dbReference>
<dbReference type="PANTHER" id="PTHR30511:SF0">
    <property type="entry name" value="ALANINE RACEMASE, CATABOLIC-RELATED"/>
    <property type="match status" value="1"/>
</dbReference>
<dbReference type="Pfam" id="PF00842">
    <property type="entry name" value="Ala_racemase_C"/>
    <property type="match status" value="1"/>
</dbReference>
<dbReference type="GO" id="GO:0005524">
    <property type="term" value="F:ATP binding"/>
    <property type="evidence" value="ECO:0007669"/>
    <property type="project" value="InterPro"/>
</dbReference>
<dbReference type="PANTHER" id="PTHR30511">
    <property type="entry name" value="ALANINE RACEMASE"/>
    <property type="match status" value="1"/>
</dbReference>
<dbReference type="Gene3D" id="3.40.1190.10">
    <property type="entry name" value="Mur-like, catalytic domain"/>
    <property type="match status" value="1"/>
</dbReference>
<dbReference type="SUPFAM" id="SSF50621">
    <property type="entry name" value="Alanine racemase C-terminal domain-like"/>
    <property type="match status" value="1"/>
</dbReference>
<dbReference type="InterPro" id="IPR029066">
    <property type="entry name" value="PLP-binding_barrel"/>
</dbReference>
<comment type="function">
    <text evidence="5">Catalyzes the interconversion of L-alanine and D-alanine. May also act on other amino acids.</text>
</comment>
<name>A0A1S2VJ04_9BACT</name>
<evidence type="ECO:0000313" key="10">
    <source>
        <dbReference type="Proteomes" id="UP000181790"/>
    </source>
</evidence>
<gene>
    <name evidence="9" type="ORF">BLX24_14400</name>
</gene>
<dbReference type="GO" id="GO:0030632">
    <property type="term" value="P:D-alanine biosynthetic process"/>
    <property type="evidence" value="ECO:0007669"/>
    <property type="project" value="UniProtKB-UniRule"/>
</dbReference>
<dbReference type="InterPro" id="IPR036615">
    <property type="entry name" value="Mur_ligase_C_dom_sf"/>
</dbReference>
<dbReference type="FunFam" id="3.20.20.10:FF:000002">
    <property type="entry name" value="Alanine racemase"/>
    <property type="match status" value="1"/>
</dbReference>
<dbReference type="SMART" id="SM01005">
    <property type="entry name" value="Ala_racemase_C"/>
    <property type="match status" value="1"/>
</dbReference>
<dbReference type="GO" id="GO:0005829">
    <property type="term" value="C:cytosol"/>
    <property type="evidence" value="ECO:0007669"/>
    <property type="project" value="TreeGrafter"/>
</dbReference>
<organism evidence="9 10">
    <name type="scientific">Arsenicibacter rosenii</name>
    <dbReference type="NCBI Taxonomy" id="1750698"/>
    <lineage>
        <taxon>Bacteria</taxon>
        <taxon>Pseudomonadati</taxon>
        <taxon>Bacteroidota</taxon>
        <taxon>Cytophagia</taxon>
        <taxon>Cytophagales</taxon>
        <taxon>Spirosomataceae</taxon>
        <taxon>Arsenicibacter</taxon>
    </lineage>
</organism>
<dbReference type="Gene3D" id="3.90.190.20">
    <property type="entry name" value="Mur ligase, C-terminal domain"/>
    <property type="match status" value="1"/>
</dbReference>
<comment type="similarity">
    <text evidence="5">Belongs to the alanine racemase family.</text>
</comment>
<evidence type="ECO:0000313" key="9">
    <source>
        <dbReference type="EMBL" id="OIN58741.1"/>
    </source>
</evidence>
<dbReference type="InterPro" id="IPR009006">
    <property type="entry name" value="Ala_racemase/Decarboxylase_C"/>
</dbReference>
<dbReference type="GO" id="GO:0008784">
    <property type="term" value="F:alanine racemase activity"/>
    <property type="evidence" value="ECO:0007669"/>
    <property type="project" value="UniProtKB-UniRule"/>
</dbReference>
<dbReference type="Pfam" id="PF01168">
    <property type="entry name" value="Ala_racemase_N"/>
    <property type="match status" value="1"/>
</dbReference>
<keyword evidence="9" id="KW-0436">Ligase</keyword>
<dbReference type="SUPFAM" id="SSF51419">
    <property type="entry name" value="PLP-binding barrel"/>
    <property type="match status" value="1"/>
</dbReference>
<dbReference type="SUPFAM" id="SSF53623">
    <property type="entry name" value="MurD-like peptide ligases, catalytic domain"/>
    <property type="match status" value="1"/>
</dbReference>
<dbReference type="GO" id="GO:0016881">
    <property type="term" value="F:acid-amino acid ligase activity"/>
    <property type="evidence" value="ECO:0007669"/>
    <property type="project" value="InterPro"/>
</dbReference>
<dbReference type="OrthoDB" id="9801978at2"/>
<dbReference type="SUPFAM" id="SSF63418">
    <property type="entry name" value="MurE/MurF N-terminal domain"/>
    <property type="match status" value="1"/>
</dbReference>
<feature type="modified residue" description="N6-(pyridoxal phosphate)lysine" evidence="5 6">
    <location>
        <position position="474"/>
    </location>
</feature>
<dbReference type="GO" id="GO:0030170">
    <property type="term" value="F:pyridoxal phosphate binding"/>
    <property type="evidence" value="ECO:0007669"/>
    <property type="project" value="UniProtKB-UniRule"/>
</dbReference>
<keyword evidence="4 5" id="KW-0413">Isomerase</keyword>
<evidence type="ECO:0000256" key="4">
    <source>
        <dbReference type="ARBA" id="ARBA00023235"/>
    </source>
</evidence>
<keyword evidence="10" id="KW-1185">Reference proteome</keyword>
<evidence type="ECO:0000256" key="2">
    <source>
        <dbReference type="ARBA" id="ARBA00001933"/>
    </source>
</evidence>
<dbReference type="Gene3D" id="3.40.1390.10">
    <property type="entry name" value="MurE/MurF, N-terminal domain"/>
    <property type="match status" value="1"/>
</dbReference>
<protein>
    <recommendedName>
        <fullName evidence="5">Alanine racemase</fullName>
        <ecNumber evidence="5">5.1.1.1</ecNumber>
    </recommendedName>
</protein>
<dbReference type="InterPro" id="IPR000821">
    <property type="entry name" value="Ala_racemase"/>
</dbReference>
<dbReference type="Gene3D" id="3.20.20.10">
    <property type="entry name" value="Alanine racemase"/>
    <property type="match status" value="1"/>
</dbReference>
<dbReference type="Proteomes" id="UP000181790">
    <property type="component" value="Unassembled WGS sequence"/>
</dbReference>
<dbReference type="Pfam" id="PF08245">
    <property type="entry name" value="Mur_ligase_M"/>
    <property type="match status" value="1"/>
</dbReference>
<reference evidence="9 10" key="1">
    <citation type="submission" date="2016-10" db="EMBL/GenBank/DDBJ databases">
        <title>Arsenicibacter rosenii gen. nov., sp. nov., an efficient arsenic-methylating bacterium isolated from an arsenic-contaminated paddy soil.</title>
        <authorList>
            <person name="Huang K."/>
        </authorList>
    </citation>
    <scope>NUCLEOTIDE SEQUENCE [LARGE SCALE GENOMIC DNA]</scope>
    <source>
        <strain evidence="9 10">SM-1</strain>
    </source>
</reference>
<dbReference type="EMBL" id="MORL01000006">
    <property type="protein sequence ID" value="OIN58741.1"/>
    <property type="molecule type" value="Genomic_DNA"/>
</dbReference>
<dbReference type="Gene3D" id="2.40.37.10">
    <property type="entry name" value="Lyase, Ornithine Decarboxylase, Chain A, domain 1"/>
    <property type="match status" value="1"/>
</dbReference>
<comment type="caution">
    <text evidence="9">The sequence shown here is derived from an EMBL/GenBank/DDBJ whole genome shotgun (WGS) entry which is preliminary data.</text>
</comment>